<comment type="caution">
    <text evidence="1">The sequence shown here is derived from an EMBL/GenBank/DDBJ whole genome shotgun (WGS) entry which is preliminary data.</text>
</comment>
<dbReference type="RefSeq" id="WP_387971632.1">
    <property type="nucleotide sequence ID" value="NZ_JBHRWO010000005.1"/>
</dbReference>
<proteinExistence type="predicted"/>
<name>A0ABV7PTR1_9ACTN</name>
<dbReference type="Proteomes" id="UP001595712">
    <property type="component" value="Unassembled WGS sequence"/>
</dbReference>
<dbReference type="EMBL" id="JBHRWO010000005">
    <property type="protein sequence ID" value="MFC3491934.1"/>
    <property type="molecule type" value="Genomic_DNA"/>
</dbReference>
<reference evidence="2" key="1">
    <citation type="journal article" date="2019" name="Int. J. Syst. Evol. Microbiol.">
        <title>The Global Catalogue of Microorganisms (GCM) 10K type strain sequencing project: providing services to taxonomists for standard genome sequencing and annotation.</title>
        <authorList>
            <consortium name="The Broad Institute Genomics Platform"/>
            <consortium name="The Broad Institute Genome Sequencing Center for Infectious Disease"/>
            <person name="Wu L."/>
            <person name="Ma J."/>
        </authorList>
    </citation>
    <scope>NUCLEOTIDE SEQUENCE [LARGE SCALE GENOMIC DNA]</scope>
    <source>
        <strain evidence="2">CGMCC 4.7396</strain>
    </source>
</reference>
<gene>
    <name evidence="1" type="ORF">ACFO8M_05485</name>
</gene>
<organism evidence="1 2">
    <name type="scientific">Glycomyces rhizosphaerae</name>
    <dbReference type="NCBI Taxonomy" id="2054422"/>
    <lineage>
        <taxon>Bacteria</taxon>
        <taxon>Bacillati</taxon>
        <taxon>Actinomycetota</taxon>
        <taxon>Actinomycetes</taxon>
        <taxon>Glycomycetales</taxon>
        <taxon>Glycomycetaceae</taxon>
        <taxon>Glycomyces</taxon>
    </lineage>
</organism>
<accession>A0ABV7PTR1</accession>
<protein>
    <submittedName>
        <fullName evidence="1">Uncharacterized protein</fullName>
    </submittedName>
</protein>
<evidence type="ECO:0000313" key="2">
    <source>
        <dbReference type="Proteomes" id="UP001595712"/>
    </source>
</evidence>
<evidence type="ECO:0000313" key="1">
    <source>
        <dbReference type="EMBL" id="MFC3491934.1"/>
    </source>
</evidence>
<sequence>MIRDPDAVWNGPYPYEVLAKAGIGPDSTRDEVANASFKLMTHRMMNPVTQKAWDELRELPKRLLADALLYDVDAAAEIERARAWVRREHAASAEIDTERYWSMPPDLLATLGDDLPELEAEAPGEVELPPEAEAFPSQGLIDSLIRFDR</sequence>
<keyword evidence="2" id="KW-1185">Reference proteome</keyword>